<dbReference type="GO" id="GO:0008176">
    <property type="term" value="F:tRNA (guanine(46)-N7)-methyltransferase activity"/>
    <property type="evidence" value="ECO:0007669"/>
    <property type="project" value="UniProtKB-EC"/>
</dbReference>
<evidence type="ECO:0000256" key="2">
    <source>
        <dbReference type="ARBA" id="ARBA00011977"/>
    </source>
</evidence>
<proteinExistence type="predicted"/>
<accession>A0A8J5XBC0</accession>
<keyword evidence="5" id="KW-0949">S-adenosyl-L-methionine</keyword>
<keyword evidence="6" id="KW-0819">tRNA processing</keyword>
<evidence type="ECO:0000256" key="3">
    <source>
        <dbReference type="ARBA" id="ARBA00022603"/>
    </source>
</evidence>
<name>A0A8J5XBC0_DIALT</name>
<dbReference type="EMBL" id="JAGTXO010000068">
    <property type="protein sequence ID" value="KAG8457517.1"/>
    <property type="molecule type" value="Genomic_DNA"/>
</dbReference>
<dbReference type="GO" id="GO:0043527">
    <property type="term" value="C:tRNA methyltransferase complex"/>
    <property type="evidence" value="ECO:0007669"/>
    <property type="project" value="TreeGrafter"/>
</dbReference>
<dbReference type="Gene3D" id="3.40.50.150">
    <property type="entry name" value="Vaccinia Virus protein VP39"/>
    <property type="match status" value="1"/>
</dbReference>
<gene>
    <name evidence="8" type="ORF">KFE25_004153</name>
</gene>
<keyword evidence="4" id="KW-0808">Transferase</keyword>
<keyword evidence="3" id="KW-0489">Methyltransferase</keyword>
<dbReference type="EC" id="2.1.1.33" evidence="2"/>
<reference evidence="8" key="1">
    <citation type="submission" date="2021-05" db="EMBL/GenBank/DDBJ databases">
        <title>The genome of the haptophyte Pavlova lutheri (Diacronema luteri, Pavlovales) - a model for lipid biosynthesis in eukaryotic algae.</title>
        <authorList>
            <person name="Hulatt C.J."/>
            <person name="Posewitz M.C."/>
        </authorList>
    </citation>
    <scope>NUCLEOTIDE SEQUENCE</scope>
    <source>
        <strain evidence="8">NIVA-4/92</strain>
    </source>
</reference>
<feature type="region of interest" description="Disordered" evidence="7">
    <location>
        <begin position="402"/>
        <end position="422"/>
    </location>
</feature>
<evidence type="ECO:0000313" key="8">
    <source>
        <dbReference type="EMBL" id="KAG8457517.1"/>
    </source>
</evidence>
<comment type="catalytic activity">
    <reaction evidence="1">
        <text>guanosine(46) in tRNA + S-adenosyl-L-methionine = N(7)-methylguanosine(46) in tRNA + S-adenosyl-L-homocysteine</text>
        <dbReference type="Rhea" id="RHEA:42708"/>
        <dbReference type="Rhea" id="RHEA-COMP:10188"/>
        <dbReference type="Rhea" id="RHEA-COMP:10189"/>
        <dbReference type="ChEBI" id="CHEBI:57856"/>
        <dbReference type="ChEBI" id="CHEBI:59789"/>
        <dbReference type="ChEBI" id="CHEBI:74269"/>
        <dbReference type="ChEBI" id="CHEBI:74480"/>
        <dbReference type="EC" id="2.1.1.33"/>
    </reaction>
</comment>
<dbReference type="InterPro" id="IPR029063">
    <property type="entry name" value="SAM-dependent_MTases_sf"/>
</dbReference>
<dbReference type="OrthoDB" id="47276at2759"/>
<dbReference type="PANTHER" id="PTHR23417:SF21">
    <property type="entry name" value="TRNA (GUANINE-N(7)-)-METHYLTRANSFERASE"/>
    <property type="match status" value="1"/>
</dbReference>
<organism evidence="8 9">
    <name type="scientific">Diacronema lutheri</name>
    <name type="common">Unicellular marine alga</name>
    <name type="synonym">Monochrysis lutheri</name>
    <dbReference type="NCBI Taxonomy" id="2081491"/>
    <lineage>
        <taxon>Eukaryota</taxon>
        <taxon>Haptista</taxon>
        <taxon>Haptophyta</taxon>
        <taxon>Pavlovophyceae</taxon>
        <taxon>Pavlovales</taxon>
        <taxon>Pavlovaceae</taxon>
        <taxon>Diacronema</taxon>
    </lineage>
</organism>
<dbReference type="AlphaFoldDB" id="A0A8J5XBC0"/>
<comment type="caution">
    <text evidence="8">The sequence shown here is derived from an EMBL/GenBank/DDBJ whole genome shotgun (WGS) entry which is preliminary data.</text>
</comment>
<evidence type="ECO:0000256" key="1">
    <source>
        <dbReference type="ARBA" id="ARBA00000142"/>
    </source>
</evidence>
<dbReference type="PANTHER" id="PTHR23417">
    <property type="entry name" value="3-DEOXY-D-MANNO-OCTULOSONIC-ACID TRANSFERASE/TRNA GUANINE-N 7 - -METHYLTRANSFERASE"/>
    <property type="match status" value="1"/>
</dbReference>
<evidence type="ECO:0000256" key="5">
    <source>
        <dbReference type="ARBA" id="ARBA00022691"/>
    </source>
</evidence>
<dbReference type="Proteomes" id="UP000751190">
    <property type="component" value="Unassembled WGS sequence"/>
</dbReference>
<feature type="region of interest" description="Disordered" evidence="7">
    <location>
        <begin position="296"/>
        <end position="315"/>
    </location>
</feature>
<evidence type="ECO:0000256" key="4">
    <source>
        <dbReference type="ARBA" id="ARBA00022679"/>
    </source>
</evidence>
<feature type="compositionally biased region" description="Basic and acidic residues" evidence="7">
    <location>
        <begin position="408"/>
        <end position="420"/>
    </location>
</feature>
<evidence type="ECO:0000256" key="6">
    <source>
        <dbReference type="ARBA" id="ARBA00022694"/>
    </source>
</evidence>
<evidence type="ECO:0000256" key="7">
    <source>
        <dbReference type="SAM" id="MobiDB-lite"/>
    </source>
</evidence>
<protein>
    <recommendedName>
        <fullName evidence="2">tRNA (guanine(46)-N(7))-methyltransferase</fullName>
        <ecNumber evidence="2">2.1.1.33</ecNumber>
    </recommendedName>
</protein>
<dbReference type="InterPro" id="IPR003358">
    <property type="entry name" value="tRNA_(Gua-N-7)_MeTrfase_Trmb"/>
</dbReference>
<sequence>MSASLAADLAVRDAAFEATHGRRAKGADIRADAEWAALFAAVKAAERNAAPAPAAGGCQHFIARRRRYCSARAREGEAVCSRHAVDASAAASLLGGGVDTSVVIARGSDTAAAGAPPHAAGARRLKTNLGRRMKAMTDPLRHRAPLAAPPDWSALLSPPAGPVLVDVGCAKGRFVQALAASSAARDALAEPAARAPSGAEACSWLLAADGDARCARWRFVGFEIFPPLAHAAQAWAAARAERSCAFLAANVARDDGAELVRLCAGLDVRVLCVQFPDPWGSHAPWRGARDAAGARACAPRGDSGDGGGGDDERASDADRFAHAKFRRRRLLGSAGVARAIAAILPTGGLVYGASDVPRVALEMRKALEACGGEGGRAFVPHALHTQPAWCAPGASAAMRALDGADDAGGDRDGDGGETRGRTWLARTPFGIPTERELVCEVAWRPVLRFLLRRTEVAVDAPLGEGLGSGVRLRVRTVGPEQPAG</sequence>
<keyword evidence="9" id="KW-1185">Reference proteome</keyword>
<evidence type="ECO:0000313" key="9">
    <source>
        <dbReference type="Proteomes" id="UP000751190"/>
    </source>
</evidence>